<dbReference type="RefSeq" id="WP_062392754.1">
    <property type="nucleotide sequence ID" value="NZ_CP011853.1"/>
</dbReference>
<sequence length="220" mass="25068">MSTDANPQAPKPEHRVKGVDHAAFPTFDPAATVHFYRDVLRFPVVHSICAAGWGREKHPDFIHFFFDIGDGDRIAFFYYFGLEPPHGASTAPGDSWGRLPEGTPGYFVDSRHLAIHVDDEEDLMEYRRRLDDSEWPVEMQVMHETIESIYTHDPNGYMVEITRALRPVTPQEDLDAELTIDALVEVAQGEAPSLDKLLLRKAELIVERAPRWAEEQEATR</sequence>
<dbReference type="OrthoDB" id="5242400at2"/>
<protein>
    <submittedName>
        <fullName evidence="2">Glyoxalase</fullName>
    </submittedName>
</protein>
<dbReference type="InterPro" id="IPR029068">
    <property type="entry name" value="Glyas_Bleomycin-R_OHBP_Dase"/>
</dbReference>
<dbReference type="Proteomes" id="UP000063789">
    <property type="component" value="Chromosome"/>
</dbReference>
<dbReference type="AlphaFoldDB" id="A0A0N7FUM3"/>
<dbReference type="InterPro" id="IPR037523">
    <property type="entry name" value="VOC_core"/>
</dbReference>
<proteinExistence type="predicted"/>
<dbReference type="STRING" id="1136941.ACH46_09955"/>
<reference evidence="3" key="1">
    <citation type="submission" date="2015-06" db="EMBL/GenBank/DDBJ databases">
        <title>Complete genome sequence and metabolic analysis of phthalate degradation pathway in Gordonia sp. QH-11.</title>
        <authorList>
            <person name="Jin D."/>
            <person name="Kong X."/>
            <person name="Bai Z."/>
        </authorList>
    </citation>
    <scope>NUCLEOTIDE SEQUENCE [LARGE SCALE GENOMIC DNA]</scope>
    <source>
        <strain evidence="3">QH-11</strain>
    </source>
</reference>
<name>A0A0N7FUM3_9ACTN</name>
<dbReference type="CDD" id="cd06587">
    <property type="entry name" value="VOC"/>
    <property type="match status" value="1"/>
</dbReference>
<dbReference type="InterPro" id="IPR004360">
    <property type="entry name" value="Glyas_Fos-R_dOase_dom"/>
</dbReference>
<organism evidence="2 3">
    <name type="scientific">Gordonia phthalatica</name>
    <dbReference type="NCBI Taxonomy" id="1136941"/>
    <lineage>
        <taxon>Bacteria</taxon>
        <taxon>Bacillati</taxon>
        <taxon>Actinomycetota</taxon>
        <taxon>Actinomycetes</taxon>
        <taxon>Mycobacteriales</taxon>
        <taxon>Gordoniaceae</taxon>
        <taxon>Gordonia</taxon>
    </lineage>
</organism>
<dbReference type="Pfam" id="PF00903">
    <property type="entry name" value="Glyoxalase"/>
    <property type="match status" value="1"/>
</dbReference>
<reference evidence="2 3" key="2">
    <citation type="journal article" date="2017" name="Int. J. Syst. Evol. Microbiol.">
        <title>Gordonia phthalatica sp. nov., a di-n-butyl phthalate-degrading bacterium isolated from activated sludge.</title>
        <authorList>
            <person name="Jin D."/>
            <person name="Kong X."/>
            <person name="Jia M."/>
            <person name="Yu X."/>
            <person name="Wang X."/>
            <person name="Zhuang X."/>
            <person name="Deng Y."/>
            <person name="Bai Z."/>
        </authorList>
    </citation>
    <scope>NUCLEOTIDE SEQUENCE [LARGE SCALE GENOMIC DNA]</scope>
    <source>
        <strain evidence="2 3">QH-11</strain>
    </source>
</reference>
<feature type="domain" description="VOC" evidence="1">
    <location>
        <begin position="18"/>
        <end position="164"/>
    </location>
</feature>
<evidence type="ECO:0000313" key="2">
    <source>
        <dbReference type="EMBL" id="ALG84759.1"/>
    </source>
</evidence>
<gene>
    <name evidence="2" type="ORF">ACH46_09955</name>
</gene>
<dbReference type="PATRIC" id="fig|1136941.3.peg.2022"/>
<evidence type="ECO:0000313" key="3">
    <source>
        <dbReference type="Proteomes" id="UP000063789"/>
    </source>
</evidence>
<dbReference type="EMBL" id="CP011853">
    <property type="protein sequence ID" value="ALG84759.1"/>
    <property type="molecule type" value="Genomic_DNA"/>
</dbReference>
<accession>A0A0N7FUM3</accession>
<dbReference type="PROSITE" id="PS51819">
    <property type="entry name" value="VOC"/>
    <property type="match status" value="1"/>
</dbReference>
<evidence type="ECO:0000259" key="1">
    <source>
        <dbReference type="PROSITE" id="PS51819"/>
    </source>
</evidence>
<dbReference type="Gene3D" id="3.10.180.10">
    <property type="entry name" value="2,3-Dihydroxybiphenyl 1,2-Dioxygenase, domain 1"/>
    <property type="match status" value="1"/>
</dbReference>
<dbReference type="SUPFAM" id="SSF54593">
    <property type="entry name" value="Glyoxalase/Bleomycin resistance protein/Dihydroxybiphenyl dioxygenase"/>
    <property type="match status" value="1"/>
</dbReference>
<dbReference type="KEGG" id="goq:ACH46_09955"/>
<keyword evidence="3" id="KW-1185">Reference proteome</keyword>